<reference evidence="3 4" key="1">
    <citation type="submission" date="2017-07" db="EMBL/GenBank/DDBJ databases">
        <title>Leptospira spp. isolated from tropical soils.</title>
        <authorList>
            <person name="Thibeaux R."/>
            <person name="Iraola G."/>
            <person name="Ferres I."/>
            <person name="Bierque E."/>
            <person name="Girault D."/>
            <person name="Soupe-Gilbert M.-E."/>
            <person name="Picardeau M."/>
            <person name="Goarant C."/>
        </authorList>
    </citation>
    <scope>NUCLEOTIDE SEQUENCE [LARGE SCALE GENOMIC DNA]</scope>
    <source>
        <strain evidence="2 4">FH1-B-B1</strain>
        <strain evidence="1 3">FH1-B-C1</strain>
    </source>
</reference>
<dbReference type="Proteomes" id="UP000231962">
    <property type="component" value="Unassembled WGS sequence"/>
</dbReference>
<evidence type="ECO:0000313" key="3">
    <source>
        <dbReference type="Proteomes" id="UP000231962"/>
    </source>
</evidence>
<gene>
    <name evidence="1" type="ORF">CH360_03795</name>
    <name evidence="2" type="ORF">CH373_06935</name>
</gene>
<sequence>MFGLTAFLSGTNLFSNVPTYHQADKILVSTWNRTFPVPFSKILKRNLNGQGILAYRKDSKSVVYIYTYLVFLPLYAEENEKPVPKDSGREVKVKLIFQPDSPGEKYEIQFGEFDEAYDKKRIMKWIP</sequence>
<organism evidence="2 4">
    <name type="scientific">Leptospira perolatii</name>
    <dbReference type="NCBI Taxonomy" id="2023191"/>
    <lineage>
        <taxon>Bacteria</taxon>
        <taxon>Pseudomonadati</taxon>
        <taxon>Spirochaetota</taxon>
        <taxon>Spirochaetia</taxon>
        <taxon>Leptospirales</taxon>
        <taxon>Leptospiraceae</taxon>
        <taxon>Leptospira</taxon>
    </lineage>
</organism>
<dbReference type="EMBL" id="NPDZ01000003">
    <property type="protein sequence ID" value="PJZ74046.1"/>
    <property type="molecule type" value="Genomic_DNA"/>
</dbReference>
<evidence type="ECO:0000313" key="1">
    <source>
        <dbReference type="EMBL" id="PJZ70923.1"/>
    </source>
</evidence>
<accession>A0A2M9ZPP9</accession>
<evidence type="ECO:0000313" key="4">
    <source>
        <dbReference type="Proteomes" id="UP000231990"/>
    </source>
</evidence>
<dbReference type="EMBL" id="NPDY01000002">
    <property type="protein sequence ID" value="PJZ70923.1"/>
    <property type="molecule type" value="Genomic_DNA"/>
</dbReference>
<dbReference type="OrthoDB" id="334253at2"/>
<proteinExistence type="predicted"/>
<keyword evidence="3" id="KW-1185">Reference proteome</keyword>
<evidence type="ECO:0000313" key="2">
    <source>
        <dbReference type="EMBL" id="PJZ74046.1"/>
    </source>
</evidence>
<name>A0A2M9ZPP9_9LEPT</name>
<dbReference type="RefSeq" id="WP_100712926.1">
    <property type="nucleotide sequence ID" value="NZ_NPDY01000002.1"/>
</dbReference>
<comment type="caution">
    <text evidence="2">The sequence shown here is derived from an EMBL/GenBank/DDBJ whole genome shotgun (WGS) entry which is preliminary data.</text>
</comment>
<dbReference type="AlphaFoldDB" id="A0A2M9ZPP9"/>
<dbReference type="Proteomes" id="UP000231990">
    <property type="component" value="Unassembled WGS sequence"/>
</dbReference>
<protein>
    <submittedName>
        <fullName evidence="2">Uncharacterized protein</fullName>
    </submittedName>
</protein>